<dbReference type="OMA" id="RIELYCT"/>
<dbReference type="Proteomes" id="UP000008076">
    <property type="component" value="Unassembled WGS sequence"/>
</dbReference>
<dbReference type="KEGG" id="edi:EDI_060590"/>
<name>B0E742_ENTDS</name>
<reference evidence="2" key="1">
    <citation type="submission" date="2007-12" db="EMBL/GenBank/DDBJ databases">
        <title>Annotation of Entamoeba dispar SAW760.</title>
        <authorList>
            <person name="Lorenzi H."/>
            <person name="Inman J."/>
            <person name="Schobel S."/>
            <person name="Amedeo P."/>
            <person name="Caler E."/>
        </authorList>
    </citation>
    <scope>NUCLEOTIDE SEQUENCE [LARGE SCALE GENOMIC DNA]</scope>
    <source>
        <strain evidence="2">ATCC PRA-260 / SAW760</strain>
    </source>
</reference>
<dbReference type="GeneID" id="5879099"/>
<accession>B0E742</accession>
<evidence type="ECO:0000313" key="2">
    <source>
        <dbReference type="Proteomes" id="UP000008076"/>
    </source>
</evidence>
<sequence>MSKEHHPFIISASVKRTIRLNSPPRVKEVNQQGIENVIKFRRMTTHFKAPLNEEELTKLSQFILLFQKKEIKQLLEKENFTPKYSAIIVSSLLYSPTKCIDTLNRIELFCTSNEWFGYWNKGLASRYKSLHKTQSTYCLCVGHSLLRFIRYSPRPSPSIQYNY</sequence>
<proteinExistence type="predicted"/>
<dbReference type="OrthoDB" id="25550at2759"/>
<dbReference type="EMBL" id="DS547940">
    <property type="protein sequence ID" value="EDR29653.1"/>
    <property type="molecule type" value="Genomic_DNA"/>
</dbReference>
<evidence type="ECO:0000313" key="1">
    <source>
        <dbReference type="EMBL" id="EDR29653.1"/>
    </source>
</evidence>
<gene>
    <name evidence="1" type="ORF">EDI_060590</name>
</gene>
<dbReference type="RefSeq" id="XP_001734202.1">
    <property type="nucleotide sequence ID" value="XM_001734150.1"/>
</dbReference>
<dbReference type="AlphaFoldDB" id="B0E742"/>
<dbReference type="eggNOG" id="ENOG502RDB3">
    <property type="taxonomic scope" value="Eukaryota"/>
</dbReference>
<protein>
    <submittedName>
        <fullName evidence="1">Uncharacterized protein</fullName>
    </submittedName>
</protein>
<organism evidence="2">
    <name type="scientific">Entamoeba dispar (strain ATCC PRA-260 / SAW760)</name>
    <dbReference type="NCBI Taxonomy" id="370354"/>
    <lineage>
        <taxon>Eukaryota</taxon>
        <taxon>Amoebozoa</taxon>
        <taxon>Evosea</taxon>
        <taxon>Archamoebae</taxon>
        <taxon>Mastigamoebida</taxon>
        <taxon>Entamoebidae</taxon>
        <taxon>Entamoeba</taxon>
    </lineage>
</organism>
<keyword evidence="2" id="KW-1185">Reference proteome</keyword>